<dbReference type="KEGG" id="llu:AKJ09_10926"/>
<dbReference type="InterPro" id="IPR051911">
    <property type="entry name" value="SDR_oxidoreductase"/>
</dbReference>
<keyword evidence="5" id="KW-1185">Reference proteome</keyword>
<dbReference type="Pfam" id="PF00106">
    <property type="entry name" value="adh_short"/>
    <property type="match status" value="1"/>
</dbReference>
<evidence type="ECO:0000313" key="5">
    <source>
        <dbReference type="Proteomes" id="UP000064967"/>
    </source>
</evidence>
<dbReference type="PRINTS" id="PR00080">
    <property type="entry name" value="SDRFAMILY"/>
</dbReference>
<dbReference type="PANTHER" id="PTHR43976">
    <property type="entry name" value="SHORT CHAIN DEHYDROGENASE"/>
    <property type="match status" value="1"/>
</dbReference>
<dbReference type="PANTHER" id="PTHR43976:SF16">
    <property type="entry name" value="SHORT-CHAIN DEHYDROGENASE_REDUCTASE FAMILY PROTEIN"/>
    <property type="match status" value="1"/>
</dbReference>
<dbReference type="STRING" id="1391654.AKJ09_10926"/>
<dbReference type="GO" id="GO:0016491">
    <property type="term" value="F:oxidoreductase activity"/>
    <property type="evidence" value="ECO:0007669"/>
    <property type="project" value="UniProtKB-KW"/>
</dbReference>
<keyword evidence="2" id="KW-0560">Oxidoreductase</keyword>
<sequence length="252" mass="27309">MLDSGEKLVATARSAKDLAFLPASERLRTLALDVTDPAAARAAVKEAVSYFGRLDVVVNNAGFIRADSVEDQPEEEFRRQLEINFFGAYHLAHAALPTLHAQRSGHLIFVSSIGARKHTPGLGAYQSAKAAVGALSEVLAKEVAPFGVRVTCVEPGGMRTDMFDASMLSESLKPDYEPTVGTVIRGAFGDPQRATSDPKRVAQAILRVAQEQEPPVRLLLGSDAFRMGTAALAVRLEEDERWKDLSISTDYR</sequence>
<dbReference type="AlphaFoldDB" id="A0A0K1QEW8"/>
<reference evidence="4 5" key="1">
    <citation type="submission" date="2015-08" db="EMBL/GenBank/DDBJ databases">
        <authorList>
            <person name="Babu N.S."/>
            <person name="Beckwith C.J."/>
            <person name="Beseler K.G."/>
            <person name="Brison A."/>
            <person name="Carone J.V."/>
            <person name="Caskin T.P."/>
            <person name="Diamond M."/>
            <person name="Durham M.E."/>
            <person name="Foxe J.M."/>
            <person name="Go M."/>
            <person name="Henderson B.A."/>
            <person name="Jones I.B."/>
            <person name="McGettigan J.A."/>
            <person name="Micheletti S.J."/>
            <person name="Nasrallah M.E."/>
            <person name="Ortiz D."/>
            <person name="Piller C.R."/>
            <person name="Privatt S.R."/>
            <person name="Schneider S.L."/>
            <person name="Sharp S."/>
            <person name="Smith T.C."/>
            <person name="Stanton J.D."/>
            <person name="Ullery H.E."/>
            <person name="Wilson R.J."/>
            <person name="Serrano M.G."/>
            <person name="Buck G."/>
            <person name="Lee V."/>
            <person name="Wang Y."/>
            <person name="Carvalho R."/>
            <person name="Voegtly L."/>
            <person name="Shi R."/>
            <person name="Duckworth R."/>
            <person name="Johnson A."/>
            <person name="Loviza R."/>
            <person name="Walstead R."/>
            <person name="Shah Z."/>
            <person name="Kiflezghi M."/>
            <person name="Wade K."/>
            <person name="Ball S.L."/>
            <person name="Bradley K.W."/>
            <person name="Asai D.J."/>
            <person name="Bowman C.A."/>
            <person name="Russell D.A."/>
            <person name="Pope W.H."/>
            <person name="Jacobs-Sera D."/>
            <person name="Hendrix R.W."/>
            <person name="Hatfull G.F."/>
        </authorList>
    </citation>
    <scope>NUCLEOTIDE SEQUENCE [LARGE SCALE GENOMIC DNA]</scope>
    <source>
        <strain evidence="4 5">DSM 27648</strain>
    </source>
</reference>
<dbReference type="EMBL" id="CP012333">
    <property type="protein sequence ID" value="AKV04263.1"/>
    <property type="molecule type" value="Genomic_DNA"/>
</dbReference>
<proteinExistence type="inferred from homology"/>
<dbReference type="InterPro" id="IPR036291">
    <property type="entry name" value="NAD(P)-bd_dom_sf"/>
</dbReference>
<dbReference type="PRINTS" id="PR00081">
    <property type="entry name" value="GDHRDH"/>
</dbReference>
<dbReference type="Gene3D" id="3.40.50.720">
    <property type="entry name" value="NAD(P)-binding Rossmann-like Domain"/>
    <property type="match status" value="1"/>
</dbReference>
<evidence type="ECO:0000313" key="4">
    <source>
        <dbReference type="EMBL" id="AKV04263.1"/>
    </source>
</evidence>
<evidence type="ECO:0000256" key="3">
    <source>
        <dbReference type="RuleBase" id="RU000363"/>
    </source>
</evidence>
<evidence type="ECO:0000256" key="1">
    <source>
        <dbReference type="ARBA" id="ARBA00006484"/>
    </source>
</evidence>
<gene>
    <name evidence="4" type="ORF">AKJ09_10926</name>
</gene>
<protein>
    <submittedName>
        <fullName evidence="4">Dehydrogenase</fullName>
    </submittedName>
</protein>
<dbReference type="Proteomes" id="UP000064967">
    <property type="component" value="Chromosome"/>
</dbReference>
<dbReference type="PATRIC" id="fig|1391654.3.peg.11070"/>
<evidence type="ECO:0000256" key="2">
    <source>
        <dbReference type="ARBA" id="ARBA00023002"/>
    </source>
</evidence>
<dbReference type="InterPro" id="IPR002347">
    <property type="entry name" value="SDR_fam"/>
</dbReference>
<name>A0A0K1QEW8_9BACT</name>
<accession>A0A0K1QEW8</accession>
<organism evidence="4 5">
    <name type="scientific">Labilithrix luteola</name>
    <dbReference type="NCBI Taxonomy" id="1391654"/>
    <lineage>
        <taxon>Bacteria</taxon>
        <taxon>Pseudomonadati</taxon>
        <taxon>Myxococcota</taxon>
        <taxon>Polyangia</taxon>
        <taxon>Polyangiales</taxon>
        <taxon>Labilitrichaceae</taxon>
        <taxon>Labilithrix</taxon>
    </lineage>
</organism>
<comment type="similarity">
    <text evidence="1 3">Belongs to the short-chain dehydrogenases/reductases (SDR) family.</text>
</comment>
<dbReference type="SUPFAM" id="SSF51735">
    <property type="entry name" value="NAD(P)-binding Rossmann-fold domains"/>
    <property type="match status" value="1"/>
</dbReference>